<gene>
    <name evidence="1" type="ORF">H9698_05665</name>
</gene>
<sequence>MPGLRTQNLMESLRSNQELKAVLEQNASDFIAKPLCETLAALLKEKNLSRSEAIRGSMLNTIYGQQIFAGTKTPSRDKLLAIAFGMNLNFEETDTLLKQQGYARLYPRKERDAVIIYGLLHKLSLLDTNTLLYENDMETLL</sequence>
<evidence type="ECO:0000313" key="1">
    <source>
        <dbReference type="EMBL" id="HJC72264.1"/>
    </source>
</evidence>
<comment type="caution">
    <text evidence="1">The sequence shown here is derived from an EMBL/GenBank/DDBJ whole genome shotgun (WGS) entry which is preliminary data.</text>
</comment>
<reference evidence="1" key="2">
    <citation type="submission" date="2021-04" db="EMBL/GenBank/DDBJ databases">
        <authorList>
            <person name="Gilroy R."/>
        </authorList>
    </citation>
    <scope>NUCLEOTIDE SEQUENCE</scope>
    <source>
        <strain evidence="1">5933</strain>
    </source>
</reference>
<reference evidence="1" key="1">
    <citation type="journal article" date="2021" name="PeerJ">
        <title>Extensive microbial diversity within the chicken gut microbiome revealed by metagenomics and culture.</title>
        <authorList>
            <person name="Gilroy R."/>
            <person name="Ravi A."/>
            <person name="Getino M."/>
            <person name="Pursley I."/>
            <person name="Horton D.L."/>
            <person name="Alikhan N.F."/>
            <person name="Baker D."/>
            <person name="Gharbi K."/>
            <person name="Hall N."/>
            <person name="Watson M."/>
            <person name="Adriaenssens E.M."/>
            <person name="Foster-Nyarko E."/>
            <person name="Jarju S."/>
            <person name="Secka A."/>
            <person name="Antonio M."/>
            <person name="Oren A."/>
            <person name="Chaudhuri R.R."/>
            <person name="La Ragione R."/>
            <person name="Hildebrand F."/>
            <person name="Pallen M.J."/>
        </authorList>
    </citation>
    <scope>NUCLEOTIDE SEQUENCE</scope>
    <source>
        <strain evidence="1">5933</strain>
    </source>
</reference>
<proteinExistence type="predicted"/>
<accession>A0A9D2TJF1</accession>
<evidence type="ECO:0000313" key="2">
    <source>
        <dbReference type="Proteomes" id="UP000823918"/>
    </source>
</evidence>
<dbReference type="AlphaFoldDB" id="A0A9D2TJF1"/>
<dbReference type="EMBL" id="DWWA01000028">
    <property type="protein sequence ID" value="HJC72264.1"/>
    <property type="molecule type" value="Genomic_DNA"/>
</dbReference>
<name>A0A9D2TJF1_9FIRM</name>
<protein>
    <submittedName>
        <fullName evidence="1">XRE family transcriptional regulator</fullName>
    </submittedName>
</protein>
<organism evidence="1 2">
    <name type="scientific">Candidatus Ruthenibacterium merdavium</name>
    <dbReference type="NCBI Taxonomy" id="2838752"/>
    <lineage>
        <taxon>Bacteria</taxon>
        <taxon>Bacillati</taxon>
        <taxon>Bacillota</taxon>
        <taxon>Clostridia</taxon>
        <taxon>Eubacteriales</taxon>
        <taxon>Oscillospiraceae</taxon>
        <taxon>Ruthenibacterium</taxon>
    </lineage>
</organism>
<dbReference type="Proteomes" id="UP000823918">
    <property type="component" value="Unassembled WGS sequence"/>
</dbReference>